<keyword evidence="2" id="KW-1185">Reference proteome</keyword>
<sequence length="197" mass="22491">MLKNQQPVPLPSSGGVTRPSKPEEWFRVMELAVMWDLTKARDEAASALEGYISKAPLHERIAHGFRFRKGDWLRPALREAVVLSDVRRIPYKEIVQMGGTFEGVAKLLSVREMRLGSRAEFYREFRGPLHAAIRNPSICKNAKGCSNKTFVDAYPFNYSEPEFGRLDEEFKEEFADLELWDEVAFCSLECSKQVSSP</sequence>
<reference evidence="1 2" key="1">
    <citation type="journal article" date="2018" name="Evol. Lett.">
        <title>Horizontal gene cluster transfer increased hallucinogenic mushroom diversity.</title>
        <authorList>
            <person name="Reynolds H.T."/>
            <person name="Vijayakumar V."/>
            <person name="Gluck-Thaler E."/>
            <person name="Korotkin H.B."/>
            <person name="Matheny P.B."/>
            <person name="Slot J.C."/>
        </authorList>
    </citation>
    <scope>NUCLEOTIDE SEQUENCE [LARGE SCALE GENOMIC DNA]</scope>
    <source>
        <strain evidence="1 2">2629</strain>
    </source>
</reference>
<accession>A0A409VH37</accession>
<organism evidence="1 2">
    <name type="scientific">Panaeolus cyanescens</name>
    <dbReference type="NCBI Taxonomy" id="181874"/>
    <lineage>
        <taxon>Eukaryota</taxon>
        <taxon>Fungi</taxon>
        <taxon>Dikarya</taxon>
        <taxon>Basidiomycota</taxon>
        <taxon>Agaricomycotina</taxon>
        <taxon>Agaricomycetes</taxon>
        <taxon>Agaricomycetidae</taxon>
        <taxon>Agaricales</taxon>
        <taxon>Agaricineae</taxon>
        <taxon>Galeropsidaceae</taxon>
        <taxon>Panaeolus</taxon>
    </lineage>
</organism>
<protein>
    <submittedName>
        <fullName evidence="1">Uncharacterized protein</fullName>
    </submittedName>
</protein>
<comment type="caution">
    <text evidence="1">The sequence shown here is derived from an EMBL/GenBank/DDBJ whole genome shotgun (WGS) entry which is preliminary data.</text>
</comment>
<evidence type="ECO:0000313" key="1">
    <source>
        <dbReference type="EMBL" id="PPQ65567.1"/>
    </source>
</evidence>
<dbReference type="Proteomes" id="UP000284842">
    <property type="component" value="Unassembled WGS sequence"/>
</dbReference>
<dbReference type="EMBL" id="NHTK01006063">
    <property type="protein sequence ID" value="PPQ65567.1"/>
    <property type="molecule type" value="Genomic_DNA"/>
</dbReference>
<proteinExistence type="predicted"/>
<evidence type="ECO:0000313" key="2">
    <source>
        <dbReference type="Proteomes" id="UP000284842"/>
    </source>
</evidence>
<name>A0A409VH37_9AGAR</name>
<dbReference type="InParanoid" id="A0A409VH37"/>
<dbReference type="AlphaFoldDB" id="A0A409VH37"/>
<gene>
    <name evidence="1" type="ORF">CVT24_010830</name>
</gene>